<organism evidence="12 13">
    <name type="scientific">Jatrophihabitans telluris</name>
    <dbReference type="NCBI Taxonomy" id="2038343"/>
    <lineage>
        <taxon>Bacteria</taxon>
        <taxon>Bacillati</taxon>
        <taxon>Actinomycetota</taxon>
        <taxon>Actinomycetes</taxon>
        <taxon>Jatrophihabitantales</taxon>
        <taxon>Jatrophihabitantaceae</taxon>
        <taxon>Jatrophihabitans</taxon>
    </lineage>
</organism>
<feature type="transmembrane region" description="Helical" evidence="9">
    <location>
        <begin position="259"/>
        <end position="279"/>
    </location>
</feature>
<sequence length="688" mass="69230">MTSTLLKPTGRGHRRPATSGSEAHDAGRPADLGTGEAGGGSARSGRLNRLWTGEPADPRWARPSLLAMLVVTAVGYLYNLGASTTANSFYAAAVQAGTQSWKAFFFGSFDSSNYITVDKPPASLWVMELSGRIFGFNSWSMLAPQALEGVIAVGLVYGALRRASGPAAGLFAGATLALTPAAALMFRFNNPDAFLVLLLVAGAYCLVRALQSGRTAWLVLVGACVGFGFLTKMGQALLVVPAVGLAYLIAGPTRLGRRLVQLIAGGIAMVLSAGWWVAIVELMPASDRPYIGGSTDNSILNLAFGYNGLGRLFGGSGNGGGGGGNAVGNASFGGATGIGRLFNQQMAQQISWLLPAALIALVSGLWMTRRAPRTDLVRASLILWGGWLIVTGLVFSYMQGTIHPYYTVALAPAVAGLVAITGTVIWRQRLSLTAQLSGVAMLGATGIWTFHLLNQTPSWFPVLRYAAAALAIFGSVVLLMQRHFSRAALIAGVAAGAVVLSGSGAYAVATTTVAHTGSTPNVGTAAASGGGFGGGSAPGGARGLGGTPPTGTTGPTSTSGTGNTSGAGNTDTGSTSSALISLLKASNAKWAAAASSSMTAGSLELDSGQAVMSIGGFNGSDNAITLAQFKALVAKGEIGYFIGSGSGGLGGGGGGGGGTTAYSAIAAWVASNYTASTVGGTTVYALAT</sequence>
<reference evidence="12" key="2">
    <citation type="submission" date="2022-05" db="EMBL/GenBank/DDBJ databases">
        <authorList>
            <person name="Kim J.-S."/>
            <person name="Lee K."/>
            <person name="Suh M."/>
            <person name="Eom M."/>
            <person name="Kim J.-S."/>
            <person name="Kim D.-S."/>
            <person name="Ko S.-H."/>
            <person name="Shin Y."/>
            <person name="Lee J.-S."/>
        </authorList>
    </citation>
    <scope>NUCLEOTIDE SEQUENCE</scope>
    <source>
        <strain evidence="12">N237</strain>
    </source>
</reference>
<evidence type="ECO:0000313" key="13">
    <source>
        <dbReference type="Proteomes" id="UP001056336"/>
    </source>
</evidence>
<name>A0ABY4QVZ7_9ACTN</name>
<proteinExistence type="predicted"/>
<evidence type="ECO:0000256" key="4">
    <source>
        <dbReference type="ARBA" id="ARBA00022679"/>
    </source>
</evidence>
<feature type="transmembrane region" description="Helical" evidence="9">
    <location>
        <begin position="487"/>
        <end position="509"/>
    </location>
</feature>
<evidence type="ECO:0000259" key="11">
    <source>
        <dbReference type="Pfam" id="PF24878"/>
    </source>
</evidence>
<evidence type="ECO:0000313" key="12">
    <source>
        <dbReference type="EMBL" id="UQX87836.1"/>
    </source>
</evidence>
<keyword evidence="13" id="KW-1185">Reference proteome</keyword>
<gene>
    <name evidence="12" type="ORF">M6D93_16230</name>
</gene>
<dbReference type="EMBL" id="CP097332">
    <property type="protein sequence ID" value="UQX87836.1"/>
    <property type="molecule type" value="Genomic_DNA"/>
</dbReference>
<dbReference type="PANTHER" id="PTHR33908">
    <property type="entry name" value="MANNOSYLTRANSFERASE YKCB-RELATED"/>
    <property type="match status" value="1"/>
</dbReference>
<keyword evidence="6 9" id="KW-1133">Transmembrane helix</keyword>
<comment type="subcellular location">
    <subcellularLocation>
        <location evidence="1">Cell membrane</location>
        <topology evidence="1">Multi-pass membrane protein</topology>
    </subcellularLocation>
</comment>
<feature type="domain" description="Putative mannosyltransferase YkcA/B-like C-terminal" evidence="11">
    <location>
        <begin position="581"/>
        <end position="672"/>
    </location>
</feature>
<accession>A0ABY4QVZ7</accession>
<dbReference type="InterPro" id="IPR050297">
    <property type="entry name" value="LipidA_mod_glycosyltrf_83"/>
</dbReference>
<feature type="region of interest" description="Disordered" evidence="8">
    <location>
        <begin position="1"/>
        <end position="49"/>
    </location>
</feature>
<evidence type="ECO:0000256" key="7">
    <source>
        <dbReference type="ARBA" id="ARBA00023136"/>
    </source>
</evidence>
<evidence type="ECO:0000256" key="8">
    <source>
        <dbReference type="SAM" id="MobiDB-lite"/>
    </source>
</evidence>
<evidence type="ECO:0000256" key="3">
    <source>
        <dbReference type="ARBA" id="ARBA00022676"/>
    </source>
</evidence>
<dbReference type="InterPro" id="IPR038731">
    <property type="entry name" value="RgtA/B/C-like"/>
</dbReference>
<keyword evidence="2" id="KW-1003">Cell membrane</keyword>
<keyword evidence="7 9" id="KW-0472">Membrane</keyword>
<keyword evidence="4" id="KW-0808">Transferase</keyword>
<feature type="transmembrane region" description="Helical" evidence="9">
    <location>
        <begin position="142"/>
        <end position="160"/>
    </location>
</feature>
<keyword evidence="3" id="KW-0328">Glycosyltransferase</keyword>
<evidence type="ECO:0000256" key="1">
    <source>
        <dbReference type="ARBA" id="ARBA00004651"/>
    </source>
</evidence>
<reference evidence="12" key="1">
    <citation type="journal article" date="2018" name="Int. J. Syst. Evol. Microbiol.">
        <title>Jatrophihabitans telluris sp. nov., isolated from sediment soil of lava forest wetlands and the emended description of the genus Jatrophihabitans.</title>
        <authorList>
            <person name="Lee K.C."/>
            <person name="Suh M.K."/>
            <person name="Eom M.K."/>
            <person name="Kim K.K."/>
            <person name="Kim J.S."/>
            <person name="Kim D.S."/>
            <person name="Ko S.H."/>
            <person name="Shin Y.K."/>
            <person name="Lee J.S."/>
        </authorList>
    </citation>
    <scope>NUCLEOTIDE SEQUENCE</scope>
    <source>
        <strain evidence="12">N237</strain>
    </source>
</reference>
<feature type="transmembrane region" description="Helical" evidence="9">
    <location>
        <begin position="350"/>
        <end position="367"/>
    </location>
</feature>
<dbReference type="InterPro" id="IPR056785">
    <property type="entry name" value="YkcA/B-like_C"/>
</dbReference>
<evidence type="ECO:0000256" key="9">
    <source>
        <dbReference type="SAM" id="Phobius"/>
    </source>
</evidence>
<feature type="transmembrane region" description="Helical" evidence="9">
    <location>
        <begin position="216"/>
        <end position="247"/>
    </location>
</feature>
<feature type="compositionally biased region" description="Gly residues" evidence="8">
    <location>
        <begin position="537"/>
        <end position="548"/>
    </location>
</feature>
<dbReference type="Proteomes" id="UP001056336">
    <property type="component" value="Chromosome"/>
</dbReference>
<evidence type="ECO:0000256" key="2">
    <source>
        <dbReference type="ARBA" id="ARBA00022475"/>
    </source>
</evidence>
<dbReference type="PANTHER" id="PTHR33908:SF3">
    <property type="entry name" value="UNDECAPRENYL PHOSPHATE-ALPHA-4-AMINO-4-DEOXY-L-ARABINOSE ARABINOSYL TRANSFERASE"/>
    <property type="match status" value="1"/>
</dbReference>
<evidence type="ECO:0000256" key="6">
    <source>
        <dbReference type="ARBA" id="ARBA00022989"/>
    </source>
</evidence>
<feature type="domain" description="Glycosyltransferase RgtA/B/C/D-like" evidence="10">
    <location>
        <begin position="118"/>
        <end position="275"/>
    </location>
</feature>
<protein>
    <submittedName>
        <fullName evidence="12">Glycosyltransferase family 39 protein</fullName>
    </submittedName>
</protein>
<evidence type="ECO:0000259" key="10">
    <source>
        <dbReference type="Pfam" id="PF13231"/>
    </source>
</evidence>
<feature type="transmembrane region" description="Helical" evidence="9">
    <location>
        <begin position="404"/>
        <end position="425"/>
    </location>
</feature>
<evidence type="ECO:0000256" key="5">
    <source>
        <dbReference type="ARBA" id="ARBA00022692"/>
    </source>
</evidence>
<dbReference type="RefSeq" id="WP_249770753.1">
    <property type="nucleotide sequence ID" value="NZ_CP097332.1"/>
</dbReference>
<feature type="region of interest" description="Disordered" evidence="8">
    <location>
        <begin position="537"/>
        <end position="572"/>
    </location>
</feature>
<dbReference type="Pfam" id="PF13231">
    <property type="entry name" value="PMT_2"/>
    <property type="match status" value="1"/>
</dbReference>
<dbReference type="Pfam" id="PF24878">
    <property type="entry name" value="YkcB_C"/>
    <property type="match status" value="1"/>
</dbReference>
<feature type="transmembrane region" description="Helical" evidence="9">
    <location>
        <begin position="379"/>
        <end position="398"/>
    </location>
</feature>
<keyword evidence="5 9" id="KW-0812">Transmembrane</keyword>
<feature type="compositionally biased region" description="Low complexity" evidence="8">
    <location>
        <begin position="549"/>
        <end position="572"/>
    </location>
</feature>
<feature type="transmembrane region" description="Helical" evidence="9">
    <location>
        <begin position="462"/>
        <end position="480"/>
    </location>
</feature>
<feature type="transmembrane region" description="Helical" evidence="9">
    <location>
        <begin position="166"/>
        <end position="186"/>
    </location>
</feature>
<feature type="transmembrane region" description="Helical" evidence="9">
    <location>
        <begin position="193"/>
        <end position="210"/>
    </location>
</feature>
<feature type="transmembrane region" description="Helical" evidence="9">
    <location>
        <begin position="432"/>
        <end position="450"/>
    </location>
</feature>
<feature type="transmembrane region" description="Helical" evidence="9">
    <location>
        <begin position="60"/>
        <end position="78"/>
    </location>
</feature>